<dbReference type="EMBL" id="CP114976">
    <property type="protein sequence ID" value="WBE25077.1"/>
    <property type="molecule type" value="Genomic_DNA"/>
</dbReference>
<comment type="subcellular location">
    <subcellularLocation>
        <location evidence="1">Cell membrane</location>
        <topology evidence="1">Multi-pass membrane protein</topology>
    </subcellularLocation>
</comment>
<keyword evidence="8" id="KW-1185">Reference proteome</keyword>
<feature type="transmembrane region" description="Helical" evidence="6">
    <location>
        <begin position="211"/>
        <end position="228"/>
    </location>
</feature>
<keyword evidence="5 6" id="KW-0472">Membrane</keyword>
<feature type="transmembrane region" description="Helical" evidence="6">
    <location>
        <begin position="36"/>
        <end position="57"/>
    </location>
</feature>
<feature type="transmembrane region" description="Helical" evidence="6">
    <location>
        <begin position="112"/>
        <end position="135"/>
    </location>
</feature>
<organism evidence="7 8">
    <name type="scientific">Denitrificimonas caeni</name>
    <dbReference type="NCBI Taxonomy" id="521720"/>
    <lineage>
        <taxon>Bacteria</taxon>
        <taxon>Pseudomonadati</taxon>
        <taxon>Pseudomonadota</taxon>
        <taxon>Gammaproteobacteria</taxon>
        <taxon>Pseudomonadales</taxon>
        <taxon>Pseudomonadaceae</taxon>
        <taxon>Denitrificimonas</taxon>
    </lineage>
</organism>
<evidence type="ECO:0000313" key="7">
    <source>
        <dbReference type="EMBL" id="WBE25077.1"/>
    </source>
</evidence>
<dbReference type="KEGG" id="dce:O6P33_12065"/>
<feature type="transmembrane region" description="Helical" evidence="6">
    <location>
        <begin position="147"/>
        <end position="165"/>
    </location>
</feature>
<dbReference type="Pfam" id="PF01943">
    <property type="entry name" value="Polysacc_synt"/>
    <property type="match status" value="1"/>
</dbReference>
<reference evidence="7 8" key="1">
    <citation type="submission" date="2022-12" db="EMBL/GenBank/DDBJ databases">
        <title>Coexistence and Characterization of a Novel Tigecycline Resistance gene tet(X) variant and blaNDM-1 in a Pseudomonas caeni Isolate of Chicken Origin.</title>
        <authorList>
            <person name="Lu X."/>
            <person name="Zhang L."/>
            <person name="Li R."/>
            <person name="Wang Z."/>
        </authorList>
    </citation>
    <scope>NUCLEOTIDE SEQUENCE [LARGE SCALE GENOMIC DNA]</scope>
    <source>
        <strain evidence="7 8">CE14</strain>
    </source>
</reference>
<dbReference type="Proteomes" id="UP001212189">
    <property type="component" value="Chromosome"/>
</dbReference>
<feature type="transmembrane region" description="Helical" evidence="6">
    <location>
        <begin position="78"/>
        <end position="100"/>
    </location>
</feature>
<feature type="transmembrane region" description="Helical" evidence="6">
    <location>
        <begin position="436"/>
        <end position="452"/>
    </location>
</feature>
<proteinExistence type="predicted"/>
<accession>A0AAF0AKS8</accession>
<dbReference type="GO" id="GO:0005886">
    <property type="term" value="C:plasma membrane"/>
    <property type="evidence" value="ECO:0007669"/>
    <property type="project" value="UniProtKB-SubCell"/>
</dbReference>
<feature type="transmembrane region" description="Helical" evidence="6">
    <location>
        <begin position="7"/>
        <end position="30"/>
    </location>
</feature>
<evidence type="ECO:0000256" key="6">
    <source>
        <dbReference type="SAM" id="Phobius"/>
    </source>
</evidence>
<gene>
    <name evidence="7" type="ORF">O6P33_12065</name>
</gene>
<evidence type="ECO:0000313" key="8">
    <source>
        <dbReference type="Proteomes" id="UP001212189"/>
    </source>
</evidence>
<feature type="transmembrane region" description="Helical" evidence="6">
    <location>
        <begin position="171"/>
        <end position="190"/>
    </location>
</feature>
<feature type="transmembrane region" description="Helical" evidence="6">
    <location>
        <begin position="295"/>
        <end position="316"/>
    </location>
</feature>
<evidence type="ECO:0000256" key="3">
    <source>
        <dbReference type="ARBA" id="ARBA00022692"/>
    </source>
</evidence>
<dbReference type="RefSeq" id="WP_269818022.1">
    <property type="nucleotide sequence ID" value="NZ_CP114976.1"/>
</dbReference>
<evidence type="ECO:0000256" key="1">
    <source>
        <dbReference type="ARBA" id="ARBA00004651"/>
    </source>
</evidence>
<evidence type="ECO:0000256" key="5">
    <source>
        <dbReference type="ARBA" id="ARBA00023136"/>
    </source>
</evidence>
<sequence>MTPKKIAAFALGPIGGAFLGLITLPIVAWLFSPDDIGRLSMMQVTISFSILLFSLGLDQAYVREFHEVENKPALLKAVFLPGFILLSLALTVLLLLPWSISGILFGIDSSWLTGLLVAAIFLSFFSRFLSLILRMQEKGLAFSMSQVLPKLLFLMVIATYLLFSVEAVFKNLMIANWLSLLAVFLVYSWNTRRDWLPALTASIDRAKQKQMIRFGLPLIGSGIAFWGLTAMDKFFLRGFSSFEELGIYSVSISFASVALVFQAVFSTVWAPIVYKWAAEGIDPDKIKNVTDYSTLAVITIWSLAGMFSWLVSFILPEQYERVQYILLAAMAYPLLYTLSEATGVGIGVQRKTNFALLAAVVALVLNAIGNWYLVPKYGAAGAAVASAVAFLAFFIVRTEASARLWQSFERGRMYVLVVVMVVLSGVVNFLPMSSVAIFFIYLVVLVSAVFLFRKQFFESFEYILSFVKSRKSVDKQIKD</sequence>
<evidence type="ECO:0000256" key="2">
    <source>
        <dbReference type="ARBA" id="ARBA00022475"/>
    </source>
</evidence>
<feature type="transmembrane region" description="Helical" evidence="6">
    <location>
        <begin position="354"/>
        <end position="373"/>
    </location>
</feature>
<keyword evidence="3 6" id="KW-0812">Transmembrane</keyword>
<keyword evidence="4 6" id="KW-1133">Transmembrane helix</keyword>
<name>A0AAF0AKS8_9GAMM</name>
<dbReference type="PANTHER" id="PTHR30250">
    <property type="entry name" value="PST FAMILY PREDICTED COLANIC ACID TRANSPORTER"/>
    <property type="match status" value="1"/>
</dbReference>
<evidence type="ECO:0000256" key="4">
    <source>
        <dbReference type="ARBA" id="ARBA00022989"/>
    </source>
</evidence>
<protein>
    <submittedName>
        <fullName evidence="7">Oligosaccharide flippase family protein</fullName>
    </submittedName>
</protein>
<dbReference type="InterPro" id="IPR002797">
    <property type="entry name" value="Polysacc_synth"/>
</dbReference>
<feature type="transmembrane region" description="Helical" evidence="6">
    <location>
        <begin position="379"/>
        <end position="400"/>
    </location>
</feature>
<feature type="transmembrane region" description="Helical" evidence="6">
    <location>
        <begin position="322"/>
        <end position="342"/>
    </location>
</feature>
<dbReference type="InterPro" id="IPR050833">
    <property type="entry name" value="Poly_Biosynth_Transport"/>
</dbReference>
<dbReference type="PANTHER" id="PTHR30250:SF11">
    <property type="entry name" value="O-ANTIGEN TRANSPORTER-RELATED"/>
    <property type="match status" value="1"/>
</dbReference>
<keyword evidence="2" id="KW-1003">Cell membrane</keyword>
<feature type="transmembrane region" description="Helical" evidence="6">
    <location>
        <begin position="412"/>
        <end position="430"/>
    </location>
</feature>
<dbReference type="AlphaFoldDB" id="A0AAF0AKS8"/>
<feature type="transmembrane region" description="Helical" evidence="6">
    <location>
        <begin position="248"/>
        <end position="274"/>
    </location>
</feature>